<dbReference type="Gene3D" id="2.115.10.20">
    <property type="entry name" value="Glycosyl hydrolase domain, family 43"/>
    <property type="match status" value="3"/>
</dbReference>
<dbReference type="SUPFAM" id="SSF49899">
    <property type="entry name" value="Concanavalin A-like lectins/glucanases"/>
    <property type="match status" value="2"/>
</dbReference>
<dbReference type="InterPro" id="IPR013189">
    <property type="entry name" value="Glyco_hydro_32_C"/>
</dbReference>
<evidence type="ECO:0000256" key="1">
    <source>
        <dbReference type="ARBA" id="ARBA00009902"/>
    </source>
</evidence>
<evidence type="ECO:0000313" key="10">
    <source>
        <dbReference type="Proteomes" id="UP000053095"/>
    </source>
</evidence>
<organism evidence="9 10">
    <name type="scientific">Talaromyces pinophilus</name>
    <name type="common">Penicillium pinophilum</name>
    <dbReference type="NCBI Taxonomy" id="128442"/>
    <lineage>
        <taxon>Eukaryota</taxon>
        <taxon>Fungi</taxon>
        <taxon>Dikarya</taxon>
        <taxon>Ascomycota</taxon>
        <taxon>Pezizomycotina</taxon>
        <taxon>Eurotiomycetes</taxon>
        <taxon>Eurotiomycetidae</taxon>
        <taxon>Eurotiales</taxon>
        <taxon>Trichocomaceae</taxon>
        <taxon>Talaromyces</taxon>
        <taxon>Talaromyces sect. Talaromyces</taxon>
    </lineage>
</organism>
<evidence type="ECO:0000259" key="8">
    <source>
        <dbReference type="Pfam" id="PF08244"/>
    </source>
</evidence>
<feature type="domain" description="Glycosyl hydrolase family 32 N-terminal" evidence="7">
    <location>
        <begin position="602"/>
        <end position="678"/>
    </location>
</feature>
<feature type="signal peptide" evidence="6">
    <location>
        <begin position="1"/>
        <end position="26"/>
    </location>
</feature>
<evidence type="ECO:0000256" key="4">
    <source>
        <dbReference type="ARBA" id="ARBA00023295"/>
    </source>
</evidence>
<proteinExistence type="inferred from homology"/>
<keyword evidence="10" id="KW-1185">Reference proteome</keyword>
<dbReference type="GO" id="GO:0005737">
    <property type="term" value="C:cytoplasm"/>
    <property type="evidence" value="ECO:0007669"/>
    <property type="project" value="TreeGrafter"/>
</dbReference>
<comment type="similarity">
    <text evidence="1">Belongs to the glycosyl hydrolase 32 family.</text>
</comment>
<protein>
    <submittedName>
        <fullName evidence="9">Uncharacterized protein</fullName>
    </submittedName>
</protein>
<feature type="chain" id="PRO_5019806061" evidence="6">
    <location>
        <begin position="27"/>
        <end position="1395"/>
    </location>
</feature>
<keyword evidence="4" id="KW-0326">Glycosidase</keyword>
<dbReference type="InterPro" id="IPR023296">
    <property type="entry name" value="Glyco_hydro_beta-prop_sf"/>
</dbReference>
<evidence type="ECO:0000256" key="5">
    <source>
        <dbReference type="SAM" id="MobiDB-lite"/>
    </source>
</evidence>
<feature type="domain" description="Glycosyl hydrolase family 32 N-terminal" evidence="7">
    <location>
        <begin position="931"/>
        <end position="1246"/>
    </location>
</feature>
<evidence type="ECO:0000259" key="7">
    <source>
        <dbReference type="Pfam" id="PF00251"/>
    </source>
</evidence>
<dbReference type="InterPro" id="IPR013320">
    <property type="entry name" value="ConA-like_dom_sf"/>
</dbReference>
<dbReference type="GO" id="GO:0051670">
    <property type="term" value="F:inulinase activity"/>
    <property type="evidence" value="ECO:0007669"/>
    <property type="project" value="UniProtKB-ARBA"/>
</dbReference>
<feature type="region of interest" description="Disordered" evidence="5">
    <location>
        <begin position="853"/>
        <end position="887"/>
    </location>
</feature>
<name>A0A478ECL0_TALPI</name>
<dbReference type="GO" id="GO:0005987">
    <property type="term" value="P:sucrose catabolic process"/>
    <property type="evidence" value="ECO:0007669"/>
    <property type="project" value="TreeGrafter"/>
</dbReference>
<accession>A0A478ECL0</accession>
<dbReference type="SMART" id="SM00640">
    <property type="entry name" value="Glyco_32"/>
    <property type="match status" value="2"/>
</dbReference>
<dbReference type="SUPFAM" id="SSF75005">
    <property type="entry name" value="Arabinanase/levansucrase/invertase"/>
    <property type="match status" value="3"/>
</dbReference>
<dbReference type="Gene3D" id="2.60.120.560">
    <property type="entry name" value="Exo-inulinase, domain 1"/>
    <property type="match status" value="2"/>
</dbReference>
<dbReference type="EMBL" id="DF933840">
    <property type="protein sequence ID" value="GAM42285.1"/>
    <property type="molecule type" value="Genomic_DNA"/>
</dbReference>
<dbReference type="PROSITE" id="PS00609">
    <property type="entry name" value="GLYCOSYL_HYDROL_F32"/>
    <property type="match status" value="1"/>
</dbReference>
<evidence type="ECO:0000256" key="6">
    <source>
        <dbReference type="SAM" id="SignalP"/>
    </source>
</evidence>
<dbReference type="InterPro" id="IPR013148">
    <property type="entry name" value="Glyco_hydro_32_N"/>
</dbReference>
<feature type="domain" description="Glycosyl hydrolase family 32 N-terminal" evidence="7">
    <location>
        <begin position="38"/>
        <end position="321"/>
    </location>
</feature>
<dbReference type="FunFam" id="2.60.120.560:FF:000003">
    <property type="entry name" value="Extracellular exo-inulinase inuE"/>
    <property type="match status" value="2"/>
</dbReference>
<dbReference type="Proteomes" id="UP000053095">
    <property type="component" value="Unassembled WGS sequence"/>
</dbReference>
<dbReference type="InterPro" id="IPR018053">
    <property type="entry name" value="Glyco_hydro_32_AS"/>
</dbReference>
<evidence type="ECO:0000313" key="9">
    <source>
        <dbReference type="EMBL" id="GAM42285.1"/>
    </source>
</evidence>
<evidence type="ECO:0000256" key="2">
    <source>
        <dbReference type="ARBA" id="ARBA00022729"/>
    </source>
</evidence>
<dbReference type="Pfam" id="PF08244">
    <property type="entry name" value="Glyco_hydro_32C"/>
    <property type="match status" value="2"/>
</dbReference>
<dbReference type="CDD" id="cd18622">
    <property type="entry name" value="GH32_Inu-like"/>
    <property type="match status" value="2"/>
</dbReference>
<dbReference type="GO" id="GO:0004575">
    <property type="term" value="F:sucrose alpha-glucosidase activity"/>
    <property type="evidence" value="ECO:0007669"/>
    <property type="project" value="TreeGrafter"/>
</dbReference>
<feature type="domain" description="Glycosyl hydrolase family 32 C-terminal" evidence="8">
    <location>
        <begin position="1302"/>
        <end position="1387"/>
    </location>
</feature>
<evidence type="ECO:0000256" key="3">
    <source>
        <dbReference type="ARBA" id="ARBA00022801"/>
    </source>
</evidence>
<dbReference type="SMR" id="A0A478ECL0"/>
<keyword evidence="2 6" id="KW-0732">Signal</keyword>
<dbReference type="Pfam" id="PF00251">
    <property type="entry name" value="Glyco_hydro_32N"/>
    <property type="match status" value="3"/>
</dbReference>
<reference evidence="10" key="1">
    <citation type="journal article" date="2015" name="Genome Announc.">
        <title>Draft genome sequence of Talaromyces cellulolyticus strain Y-94, a source of lignocellulosic biomass-degrading enzymes.</title>
        <authorList>
            <person name="Fujii T."/>
            <person name="Koike H."/>
            <person name="Sawayama S."/>
            <person name="Yano S."/>
            <person name="Inoue H."/>
        </authorList>
    </citation>
    <scope>NUCLEOTIDE SEQUENCE [LARGE SCALE GENOMIC DNA]</scope>
    <source>
        <strain evidence="10">Y-94</strain>
    </source>
</reference>
<dbReference type="PANTHER" id="PTHR42800">
    <property type="entry name" value="EXOINULINASE INUD (AFU_ORTHOLOGUE AFUA_5G00480)"/>
    <property type="match status" value="1"/>
</dbReference>
<feature type="domain" description="Glycosyl hydrolase family 32 C-terminal" evidence="8">
    <location>
        <begin position="691"/>
        <end position="836"/>
    </location>
</feature>
<dbReference type="PANTHER" id="PTHR42800:SF1">
    <property type="entry name" value="EXOINULINASE INUD (AFU_ORTHOLOGUE AFUA_5G00480)"/>
    <property type="match status" value="1"/>
</dbReference>
<gene>
    <name evidence="9" type="ORF">TCE0_044r16118</name>
</gene>
<dbReference type="InterPro" id="IPR001362">
    <property type="entry name" value="Glyco_hydro_32"/>
</dbReference>
<sequence length="1395" mass="148665">MYICRVATPICHVLTLGLFVLQIATAQTYTELYRPQYHFTPAQNWMNDPNGLLYYKGIYHLYFQYNPSGITWGDMSWGHATSTDLTHWHQQPIALLARGYPGTVTEMFFSGSVVVDTQNTSGFGVNGTVPLVAMYTSYYPQSQTLPSQQSVQGGQQAQSIAYSLDDGYTWTTYDVGNPVIAVPPARYSNQVNNFRDPFIFWHDASEKWVAVVSLAQLHTLLIYTSPNLKVWTQVSEFGPVGATGGVWECPSIFPLPVDGDETNIKWIAQIGLNPGGPPGTTGSGVQYVVGTFNGTAFVADTVPNGAITFQDFEGNGTYAQLGWTATGGLVGASPAQGTLPGQQAVTGYNGNRLVNTFLNGDATTGTITSPPFNITHRNINFLIGGGNFPNQECINLVIGGQVVLTATGNNNEALVPATWDVSSYVGQSAVIEIVDSLTGGWGHINIDDITFSDPANTVFASFEGGGTFASLGWTATGGLVGARPAAGTLSGQNPVTGYVGSYLVNTFLNGDATTGTLSTSFTIAHRNISFLIGGGNFPNQECINLVINSQVVRTATGANSEQLAWQSWDVTGFIGQNATLQIVDQLTGGWGHILIDQITFSDSTIEDNGANWSDWGPDFYAATSFNGLNSTERIGISWMNNWQYGANIPTNPWRSAMSIPRTLSLSTINGRQTLVQQPTENWASLETLGSYTNSWTSVPQGNQLLQLSGKALDITLTFADRSTAVASPQFGIILRATSDLTQQTRVGYDFSTKQLFVDRTKSGNVGFDGTFPTVYYAPLTPASGGTVTLRILLDWSSVEVFGGQGEATLTTQIFPSDAGTEVLLFSSGGNTTGVSLSALSIGSSWQNSTVSGTSTTTLASSTKSGTVSSSTTISKTSSTTSSGTASSSTARTTFSIVTLTSTTSSSMVSSTTSSSATPTSTAAYDHRPTYHFCPQEYWMNEPNGLIKIGSTWHLFFQHNPDANVWGDMSWGHASSTDLLHWQYLPVALPVDNGIQSFTGTSWFDANNTSGLGSATNPPYLAFFTGYFPSSGVQDQRLAYSLDQGGTYTKIPGNPIISQTQEAPHDVTGGLEARDPKVFFYGPTGEWVMILAHGGQDKVTFWTSPDAIHWTWQSDLTASEIPGFPSGATGWEVPDFFQLPIEGTPQSIWVLIFTPANGSPPGGNGVVAVTGSFNGTVFTANPVNSATLWLDYGRDWDGALGWVNVPSSDGRKILAAVMNSYGANPPTNTWKSMLSFPRTLTVQQLNGVYTFFQQPVVELDTVSTSLALLENQTLAPGQQLLSTIHGKALDVRISSIPAAGSTLSLAVDRTSSGNISYDPAAGGVHTVTLSPDVNGVVEIRVLVDECSVEVFGGQGQVVISDLIFPSNTSDGLYLSTAGGNVVLNSVDVRAIGCTMC</sequence>
<keyword evidence="3" id="KW-0378">Hydrolase</keyword>